<keyword evidence="2" id="KW-0812">Transmembrane</keyword>
<dbReference type="RefSeq" id="WP_184788637.1">
    <property type="nucleotide sequence ID" value="NZ_BONT01000075.1"/>
</dbReference>
<feature type="compositionally biased region" description="Low complexity" evidence="1">
    <location>
        <begin position="25"/>
        <end position="36"/>
    </location>
</feature>
<feature type="compositionally biased region" description="Pro residues" evidence="1">
    <location>
        <begin position="37"/>
        <end position="59"/>
    </location>
</feature>
<feature type="transmembrane region" description="Helical" evidence="2">
    <location>
        <begin position="123"/>
        <end position="146"/>
    </location>
</feature>
<evidence type="ECO:0000313" key="3">
    <source>
        <dbReference type="EMBL" id="MBB6035800.1"/>
    </source>
</evidence>
<feature type="transmembrane region" description="Helical" evidence="2">
    <location>
        <begin position="191"/>
        <end position="210"/>
    </location>
</feature>
<feature type="compositionally biased region" description="Low complexity" evidence="1">
    <location>
        <begin position="60"/>
        <end position="73"/>
    </location>
</feature>
<dbReference type="Proteomes" id="UP000548476">
    <property type="component" value="Unassembled WGS sequence"/>
</dbReference>
<accession>A0A841FUY9</accession>
<evidence type="ECO:0000256" key="2">
    <source>
        <dbReference type="SAM" id="Phobius"/>
    </source>
</evidence>
<evidence type="ECO:0000313" key="4">
    <source>
        <dbReference type="Proteomes" id="UP000548476"/>
    </source>
</evidence>
<sequence>MVNQPPPYDPNYGQQPPQQPAPDYGQAQQVPDYGQQQPPPQAPAYGPPPGGQLPPPAYPAPQAGFTSPPNLGGPRRPGGVAGVMALFFIMAGVTVATLILAIVEYLDFQQYTYPDDSLWSLTWFFAMALDAAKILGLILAGVMVAGGKDGARILGAFVAGAVFQNAISTVFNGGIMFFDYGHVNATSVLSFIFHLILSAAAIVTVVLCVGRPLSRWFATKVLGRTV</sequence>
<name>A0A841FUY9_9ACTN</name>
<reference evidence="3 4" key="1">
    <citation type="submission" date="2020-08" db="EMBL/GenBank/DDBJ databases">
        <title>Genomic Encyclopedia of Type Strains, Phase IV (KMG-IV): sequencing the most valuable type-strain genomes for metagenomic binning, comparative biology and taxonomic classification.</title>
        <authorList>
            <person name="Goeker M."/>
        </authorList>
    </citation>
    <scope>NUCLEOTIDE SEQUENCE [LARGE SCALE GENOMIC DNA]</scope>
    <source>
        <strain evidence="3 4">YIM 65646</strain>
    </source>
</reference>
<feature type="transmembrane region" description="Helical" evidence="2">
    <location>
        <begin position="80"/>
        <end position="103"/>
    </location>
</feature>
<feature type="transmembrane region" description="Helical" evidence="2">
    <location>
        <begin position="153"/>
        <end position="171"/>
    </location>
</feature>
<evidence type="ECO:0000256" key="1">
    <source>
        <dbReference type="SAM" id="MobiDB-lite"/>
    </source>
</evidence>
<comment type="caution">
    <text evidence="3">The sequence shown here is derived from an EMBL/GenBank/DDBJ whole genome shotgun (WGS) entry which is preliminary data.</text>
</comment>
<proteinExistence type="predicted"/>
<feature type="region of interest" description="Disordered" evidence="1">
    <location>
        <begin position="1"/>
        <end position="73"/>
    </location>
</feature>
<organism evidence="3 4">
    <name type="scientific">Phytomonospora endophytica</name>
    <dbReference type="NCBI Taxonomy" id="714109"/>
    <lineage>
        <taxon>Bacteria</taxon>
        <taxon>Bacillati</taxon>
        <taxon>Actinomycetota</taxon>
        <taxon>Actinomycetes</taxon>
        <taxon>Micromonosporales</taxon>
        <taxon>Micromonosporaceae</taxon>
        <taxon>Phytomonospora</taxon>
    </lineage>
</organism>
<dbReference type="AlphaFoldDB" id="A0A841FUY9"/>
<dbReference type="EMBL" id="JACHGT010000007">
    <property type="protein sequence ID" value="MBB6035800.1"/>
    <property type="molecule type" value="Genomic_DNA"/>
</dbReference>
<protein>
    <submittedName>
        <fullName evidence="3">Uncharacterized protein</fullName>
    </submittedName>
</protein>
<gene>
    <name evidence="3" type="ORF">HNR73_003664</name>
</gene>
<keyword evidence="2" id="KW-1133">Transmembrane helix</keyword>
<keyword evidence="2" id="KW-0472">Membrane</keyword>
<keyword evidence="4" id="KW-1185">Reference proteome</keyword>